<dbReference type="PANTHER" id="PTHR43179:SF7">
    <property type="entry name" value="RHAMNOSYLTRANSFERASE WBBL"/>
    <property type="match status" value="1"/>
</dbReference>
<proteinExistence type="predicted"/>
<evidence type="ECO:0000313" key="2">
    <source>
        <dbReference type="EMBL" id="SCM73528.1"/>
    </source>
</evidence>
<name>A0A212L7M9_9BACT</name>
<protein>
    <recommendedName>
        <fullName evidence="1">Glycosyltransferase 2-like domain-containing protein</fullName>
    </recommendedName>
</protein>
<dbReference type="InterPro" id="IPR001173">
    <property type="entry name" value="Glyco_trans_2-like"/>
</dbReference>
<accession>A0A212L7M9</accession>
<dbReference type="AlphaFoldDB" id="A0A212L7M9"/>
<reference evidence="2" key="1">
    <citation type="submission" date="2016-08" db="EMBL/GenBank/DDBJ databases">
        <authorList>
            <person name="Seilhamer J.J."/>
        </authorList>
    </citation>
    <scope>NUCLEOTIDE SEQUENCE</scope>
    <source>
        <strain evidence="2">86-1</strain>
    </source>
</reference>
<dbReference type="CDD" id="cd04186">
    <property type="entry name" value="GT_2_like_c"/>
    <property type="match status" value="1"/>
</dbReference>
<feature type="domain" description="Glycosyltransferase 2-like" evidence="1">
    <location>
        <begin position="472"/>
        <end position="583"/>
    </location>
</feature>
<dbReference type="RefSeq" id="WP_179980732.1">
    <property type="nucleotide sequence ID" value="NZ_LT608333.1"/>
</dbReference>
<dbReference type="SUPFAM" id="SSF53448">
    <property type="entry name" value="Nucleotide-diphospho-sugar transferases"/>
    <property type="match status" value="3"/>
</dbReference>
<dbReference type="EMBL" id="FMJC01000002">
    <property type="protein sequence ID" value="SCM73528.1"/>
    <property type="molecule type" value="Genomic_DNA"/>
</dbReference>
<sequence>MSGHIEASIIIPVYNQWAFTRACLEALAATTADKACEVIVVDNASSDATPEQCPLLGAQLFGARFRYQRSETNLNFGPASNLGARLAQGVFLVFLNNDTVPLPGWYQPLIDDFSAYPDIAATGPVLLYPESAPFGHTVQHLGVFVSPSLRVGHLYEGIAADCELTKKRRFFQVITGACLVMPRSVFMDIGMFDEGYINGVEDVDICARLYSQGYRMTVNPDSRVIHHTSQTPGRHRHEQENFARHARHSQSLLTPDWHLHLKNDGMFLKVGPWQTLQGALPIQQCQQLDRIAAISSRDEIRDILVRYPLWEEGWQAMVRAGCDAEGPDRIVERLAMLKLFPSPEKALELYPDACLARNKDVASYAFGNLVGFCKSFEEYVAAAESMRQWCADIGMDELAEQYTAWQAGADGFYAASYVPFINAFWNMSRLLPLPPGEDWSYTLWRHGAGRPSQAPETADPLCASPEKGLAFSILMPVYNPRKEHLVAAIESVLSQQYPHWELCIADDASTDPVVRDVLEGYAGRDSRIHVIYRPENGHIAAATNTALAAARYPYAALMDQDDLLAPEALRIVAEAIAAHPEGLLFYSDEDKVSDDGAAFYPHFKNGKWDWDLLYAQNFVNHLGVYRTDRMRNIGGFREGFRGSQDFDMLLRYTAGEDRARFVHIPQVLYHWRAHAGSTAVDVGVKSEAVDSARRAVQSHMDLFFNNAEVRILSRTQFMRVEFALPEKRPLVSLILDMGESLPLLEAQLSALAARTTYGKYEVLALHSAAASRASLARVQRLISKSIRLLPHPAGFSQAQRLQLGAQHAQGQILGFLSGGVVPLTKGWLEELVSCLCRDGVGAVGGKLLHAGDMLHGGYLVDASSRLTAIFRGLASDEPSWFGWNMLARTVDALDGLCLFTPAATLAQAGGFDAAMPHASVWDYCLRLGDKGLRSVWWPFAEFFLPQAVERTGQQSLSPYDDATADPAFMVRWADRLVPFNKNLLARGAGWVLFTGEAGRPRVT</sequence>
<dbReference type="InterPro" id="IPR029044">
    <property type="entry name" value="Nucleotide-diphossugar_trans"/>
</dbReference>
<evidence type="ECO:0000259" key="1">
    <source>
        <dbReference type="Pfam" id="PF00535"/>
    </source>
</evidence>
<dbReference type="CDD" id="cd04184">
    <property type="entry name" value="GT2_RfbC_Mx_like"/>
    <property type="match status" value="1"/>
</dbReference>
<gene>
    <name evidence="2" type="ORF">KL86DES1_21353</name>
</gene>
<organism evidence="2">
    <name type="scientific">uncultured Desulfovibrio sp</name>
    <dbReference type="NCBI Taxonomy" id="167968"/>
    <lineage>
        <taxon>Bacteria</taxon>
        <taxon>Pseudomonadati</taxon>
        <taxon>Thermodesulfobacteriota</taxon>
        <taxon>Desulfovibrionia</taxon>
        <taxon>Desulfovibrionales</taxon>
        <taxon>Desulfovibrionaceae</taxon>
        <taxon>Desulfovibrio</taxon>
        <taxon>environmental samples</taxon>
    </lineage>
</organism>
<dbReference type="Pfam" id="PF00535">
    <property type="entry name" value="Glycos_transf_2"/>
    <property type="match status" value="2"/>
</dbReference>
<dbReference type="Gene3D" id="3.90.550.10">
    <property type="entry name" value="Spore Coat Polysaccharide Biosynthesis Protein SpsA, Chain A"/>
    <property type="match status" value="3"/>
</dbReference>
<dbReference type="PANTHER" id="PTHR43179">
    <property type="entry name" value="RHAMNOSYLTRANSFERASE WBBL"/>
    <property type="match status" value="1"/>
</dbReference>
<feature type="domain" description="Glycosyltransferase 2-like" evidence="1">
    <location>
        <begin position="8"/>
        <end position="139"/>
    </location>
</feature>